<dbReference type="InterPro" id="IPR044000">
    <property type="entry name" value="Phage_tube_2"/>
</dbReference>
<organism evidence="1 2">
    <name type="scientific">Neisseria brasiliensis</name>
    <dbReference type="NCBI Taxonomy" id="2666100"/>
    <lineage>
        <taxon>Bacteria</taxon>
        <taxon>Pseudomonadati</taxon>
        <taxon>Pseudomonadota</taxon>
        <taxon>Betaproteobacteria</taxon>
        <taxon>Neisseriales</taxon>
        <taxon>Neisseriaceae</taxon>
        <taxon>Neisseria</taxon>
    </lineage>
</organism>
<keyword evidence="2" id="KW-1185">Reference proteome</keyword>
<proteinExistence type="predicted"/>
<name>A0A7X2GZB1_9NEIS</name>
<evidence type="ECO:0000313" key="2">
    <source>
        <dbReference type="Proteomes" id="UP000486297"/>
    </source>
</evidence>
<sequence length="395" mass="42710">MSINKVASTSYVQMAYIPEIVAGTTPDKGKGINLRFTGESFNQALTAEVSAEIESSRQTRSRFLTNAEVAGGLNFELSAGEYDPFLEALLMGSWSKFGNNGVLTAGKVVFAANAKTITFGNAVSGLAAGDYFSVHDDKIEGVNRGPHRVKSIDSEKKIITVYGELKDQIVEGSKIYHGKLVNGVTPKYFSIEKQYTDVKQTTVFSGMQVGKMSANFNMRAAITGSFDFVGRSMTTGTGRLLGDKAAYTASQDGSVIDTVLGMKDVLFNGKTTNEQLSAGITELSLEFDNNLQGLGAVGVLGNVATVAGTINCSGSLTMYMNDLSLYKSVLNQERFRIEWSVYDREGHGYAFVLPSVELDSPEAQVGQKDEAAMITVNFNALMDPKLSKTMIIYRF</sequence>
<dbReference type="RefSeq" id="WP_095502765.1">
    <property type="nucleotide sequence ID" value="NZ_WJXO01000001.1"/>
</dbReference>
<dbReference type="AlphaFoldDB" id="A0A7X2GZB1"/>
<protein>
    <recommendedName>
        <fullName evidence="3">Phage tail protein</fullName>
    </recommendedName>
</protein>
<reference evidence="1" key="1">
    <citation type="journal article" name="Emerg. Infect. Dis.">
        <title>Two cases of a newly characterized neisseria species.</title>
        <authorList>
            <person name="Mustapha M."/>
            <person name="Lemos A.P.S."/>
            <person name="Harrison L.H."/>
            <person name="Vantyne D."/>
            <person name="Sacchi C.T."/>
        </authorList>
    </citation>
    <scope>NUCLEOTIDE SEQUENCE</scope>
    <source>
        <strain evidence="1">N.95.16</strain>
    </source>
</reference>
<evidence type="ECO:0000313" key="1">
    <source>
        <dbReference type="EMBL" id="MRN38609.1"/>
    </source>
</evidence>
<gene>
    <name evidence="1" type="ORF">GJU80_09010</name>
</gene>
<accession>A0A7X2GZB1</accession>
<comment type="caution">
    <text evidence="1">The sequence shown here is derived from an EMBL/GenBank/DDBJ whole genome shotgun (WGS) entry which is preliminary data.</text>
</comment>
<dbReference type="Pfam" id="PF18906">
    <property type="entry name" value="Phage_tube_2"/>
    <property type="match status" value="1"/>
</dbReference>
<evidence type="ECO:0008006" key="3">
    <source>
        <dbReference type="Google" id="ProtNLM"/>
    </source>
</evidence>
<dbReference type="EMBL" id="WJXO01000001">
    <property type="protein sequence ID" value="MRN38609.1"/>
    <property type="molecule type" value="Genomic_DNA"/>
</dbReference>
<dbReference type="Proteomes" id="UP000486297">
    <property type="component" value="Unassembled WGS sequence"/>
</dbReference>